<evidence type="ECO:0000313" key="1">
    <source>
        <dbReference type="EMBL" id="MEM5948545.1"/>
    </source>
</evidence>
<comment type="caution">
    <text evidence="1">The sequence shown here is derived from an EMBL/GenBank/DDBJ whole genome shotgun (WGS) entry which is preliminary data.</text>
</comment>
<accession>A0ABU9UD08</accession>
<name>A0ABU9UD08_9SPIR</name>
<organism evidence="1 2">
    <name type="scientific">Rarispira pelagica</name>
    <dbReference type="NCBI Taxonomy" id="3141764"/>
    <lineage>
        <taxon>Bacteria</taxon>
        <taxon>Pseudomonadati</taxon>
        <taxon>Spirochaetota</taxon>
        <taxon>Spirochaetia</taxon>
        <taxon>Winmispirales</taxon>
        <taxon>Winmispiraceae</taxon>
        <taxon>Rarispira</taxon>
    </lineage>
</organism>
<dbReference type="EMBL" id="JBCHKQ010000004">
    <property type="protein sequence ID" value="MEM5948545.1"/>
    <property type="molecule type" value="Genomic_DNA"/>
</dbReference>
<dbReference type="RefSeq" id="WP_420069997.1">
    <property type="nucleotide sequence ID" value="NZ_JBCHKQ010000004.1"/>
</dbReference>
<protein>
    <submittedName>
        <fullName evidence="1">Uncharacterized protein</fullName>
    </submittedName>
</protein>
<reference evidence="1 2" key="1">
    <citation type="submission" date="2024-03" db="EMBL/GenBank/DDBJ databases">
        <title>Ignisphaera cupida sp. nov., a hyperthermophilic hydrolytic archaeon from a hot spring of Kamchatka, and proposal of Ignisphaeraceae fam. nov.</title>
        <authorList>
            <person name="Podosokorskaya O.A."/>
            <person name="Elcheninov A.G."/>
            <person name="Maltseva A.I."/>
            <person name="Zayulina K.S."/>
            <person name="Novikov A."/>
            <person name="Merkel A.Y."/>
        </authorList>
    </citation>
    <scope>NUCLEOTIDE SEQUENCE [LARGE SCALE GENOMIC DNA]</scope>
    <source>
        <strain evidence="1 2">38H-sp</strain>
    </source>
</reference>
<proteinExistence type="predicted"/>
<evidence type="ECO:0000313" key="2">
    <source>
        <dbReference type="Proteomes" id="UP001466331"/>
    </source>
</evidence>
<gene>
    <name evidence="1" type="ORF">WKV44_08305</name>
</gene>
<keyword evidence="2" id="KW-1185">Reference proteome</keyword>
<sequence>MELIEGHYAHYDVVSYEDLTTPLPMRTFIVSYGFTDFYIKDDKLYQKDRFIHAKQILNQHFTTSQMSDLSTSAIESKETEVKLRYTDGKWIIYRPATPTLIGIDRDPELPLPAVKDGLIFTDPDNDGKPGVTVALNISGLIKAEIYIARREIFQYYITVYSRDFLSGYVNDLSEQIIIGASHTFLAVPSNNTQHPDPSMNPIILRRVSKSIDTWEELQAVRDELFPPEPAF</sequence>
<dbReference type="Proteomes" id="UP001466331">
    <property type="component" value="Unassembled WGS sequence"/>
</dbReference>